<dbReference type="RefSeq" id="WP_146444528.1">
    <property type="nucleotide sequence ID" value="NZ_SJPR01000002.1"/>
</dbReference>
<protein>
    <submittedName>
        <fullName evidence="1">N-acetylglucosaminyl-diphospho-decaprenol L-rhamnosyltransferase</fullName>
        <ecNumber evidence="1">2.4.1.289</ecNumber>
    </submittedName>
</protein>
<dbReference type="EC" id="2.4.1.289" evidence="1"/>
<dbReference type="Gene3D" id="3.90.550.10">
    <property type="entry name" value="Spore Coat Polysaccharide Biosynthesis Protein SpsA, Chain A"/>
    <property type="match status" value="1"/>
</dbReference>
<keyword evidence="2" id="KW-1185">Reference proteome</keyword>
<gene>
    <name evidence="1" type="primary">wbbL</name>
    <name evidence="1" type="ORF">Pla108_17540</name>
</gene>
<dbReference type="CDD" id="cd04186">
    <property type="entry name" value="GT_2_like_c"/>
    <property type="match status" value="1"/>
</dbReference>
<keyword evidence="1" id="KW-0808">Transferase</keyword>
<sequence>MRLLLVLVNYNGSGLTIDCLRSLAPELAKLPGVRVAVCDNGSEAGEVERLADAVVELGLSDRVDLRAVRCNQGFTGGNNVLIREALASSTPPDAVMLLNNDTLVCPGAIVELVRFLESHPDVGLCGSRLEHPDGESQRAARRFITAASEFEAYARIGVISRLLSSWLVAPPESGSSIPSRCGWIPGAALVVRTEVLRTVGLLDEGLYTYFDDVDYCFRARRAGWPTWYVPTSRIVHLVGKTTHITEAQTRPRRRPAYWFAARRRYFLTNFSAPYAAMADLAAIAGLVLHKTRVFVQRRPDPDPPMLLRDLARHSVLVTGFRRRPVDNPLTGAPVVSSAEQVTVC</sequence>
<dbReference type="OrthoDB" id="9771846at2"/>
<keyword evidence="1" id="KW-0328">Glycosyltransferase</keyword>
<evidence type="ECO:0000313" key="1">
    <source>
        <dbReference type="EMBL" id="TWT97602.1"/>
    </source>
</evidence>
<name>A0A5C6AC40_9BACT</name>
<accession>A0A5C6AC40</accession>
<dbReference type="SUPFAM" id="SSF53448">
    <property type="entry name" value="Nucleotide-diphospho-sugar transferases"/>
    <property type="match status" value="1"/>
</dbReference>
<proteinExistence type="predicted"/>
<dbReference type="PANTHER" id="PTHR43179">
    <property type="entry name" value="RHAMNOSYLTRANSFERASE WBBL"/>
    <property type="match status" value="1"/>
</dbReference>
<comment type="caution">
    <text evidence="1">The sequence shown here is derived from an EMBL/GenBank/DDBJ whole genome shotgun (WGS) entry which is preliminary data.</text>
</comment>
<evidence type="ECO:0000313" key="2">
    <source>
        <dbReference type="Proteomes" id="UP000317421"/>
    </source>
</evidence>
<dbReference type="InterPro" id="IPR029044">
    <property type="entry name" value="Nucleotide-diphossugar_trans"/>
</dbReference>
<dbReference type="Pfam" id="PF13641">
    <property type="entry name" value="Glyco_tranf_2_3"/>
    <property type="match status" value="1"/>
</dbReference>
<dbReference type="PANTHER" id="PTHR43179:SF7">
    <property type="entry name" value="RHAMNOSYLTRANSFERASE WBBL"/>
    <property type="match status" value="1"/>
</dbReference>
<dbReference type="EMBL" id="SJPR01000002">
    <property type="protein sequence ID" value="TWT97602.1"/>
    <property type="molecule type" value="Genomic_DNA"/>
</dbReference>
<reference evidence="1 2" key="1">
    <citation type="submission" date="2019-02" db="EMBL/GenBank/DDBJ databases">
        <title>Deep-cultivation of Planctomycetes and their phenomic and genomic characterization uncovers novel biology.</title>
        <authorList>
            <person name="Wiegand S."/>
            <person name="Jogler M."/>
            <person name="Boedeker C."/>
            <person name="Pinto D."/>
            <person name="Vollmers J."/>
            <person name="Rivas-Marin E."/>
            <person name="Kohn T."/>
            <person name="Peeters S.H."/>
            <person name="Heuer A."/>
            <person name="Rast P."/>
            <person name="Oberbeckmann S."/>
            <person name="Bunk B."/>
            <person name="Jeske O."/>
            <person name="Meyerdierks A."/>
            <person name="Storesund J.E."/>
            <person name="Kallscheuer N."/>
            <person name="Luecker S."/>
            <person name="Lage O.M."/>
            <person name="Pohl T."/>
            <person name="Merkel B.J."/>
            <person name="Hornburger P."/>
            <person name="Mueller R.-W."/>
            <person name="Bruemmer F."/>
            <person name="Labrenz M."/>
            <person name="Spormann A.M."/>
            <person name="Op Den Camp H."/>
            <person name="Overmann J."/>
            <person name="Amann R."/>
            <person name="Jetten M.S.M."/>
            <person name="Mascher T."/>
            <person name="Medema M.H."/>
            <person name="Devos D.P."/>
            <person name="Kaster A.-K."/>
            <person name="Ovreas L."/>
            <person name="Rohde M."/>
            <person name="Galperin M.Y."/>
            <person name="Jogler C."/>
        </authorList>
    </citation>
    <scope>NUCLEOTIDE SEQUENCE [LARGE SCALE GENOMIC DNA]</scope>
    <source>
        <strain evidence="1 2">Pla108</strain>
    </source>
</reference>
<dbReference type="AlphaFoldDB" id="A0A5C6AC40"/>
<organism evidence="1 2">
    <name type="scientific">Botrimarina colliarenosi</name>
    <dbReference type="NCBI Taxonomy" id="2528001"/>
    <lineage>
        <taxon>Bacteria</taxon>
        <taxon>Pseudomonadati</taxon>
        <taxon>Planctomycetota</taxon>
        <taxon>Planctomycetia</taxon>
        <taxon>Pirellulales</taxon>
        <taxon>Lacipirellulaceae</taxon>
        <taxon>Botrimarina</taxon>
    </lineage>
</organism>
<dbReference type="GO" id="GO:0102096">
    <property type="term" value="F:decaprenyl-N-acetyl-alpha-D-glucosaminyl-pyrophosphate:dTDP-alpha-L-rhamnose rhamnosyltransferase activity"/>
    <property type="evidence" value="ECO:0007669"/>
    <property type="project" value="UniProtKB-EC"/>
</dbReference>
<dbReference type="Proteomes" id="UP000317421">
    <property type="component" value="Unassembled WGS sequence"/>
</dbReference>